<reference evidence="2" key="1">
    <citation type="submission" date="2015-06" db="EMBL/GenBank/DDBJ databases">
        <authorList>
            <person name="Radhakrishnan Rajesh"/>
            <person name="Underwood Anthony"/>
            <person name="Al-Shahib Ali"/>
        </authorList>
    </citation>
    <scope>NUCLEOTIDE SEQUENCE [LARGE SCALE GENOMIC DNA]</scope>
    <source>
        <strain evidence="2">P19_London_7_VIM_2_05_10</strain>
    </source>
</reference>
<dbReference type="RefSeq" id="WP_003158847.1">
    <property type="nucleotide sequence ID" value="NZ_CAADKC010000180.1"/>
</dbReference>
<accession>A0A5Q2XD18</accession>
<name>A0A5Q2XD18_PSEAI</name>
<organism evidence="1 2">
    <name type="scientific">Pseudomonas aeruginosa</name>
    <dbReference type="NCBI Taxonomy" id="287"/>
    <lineage>
        <taxon>Bacteria</taxon>
        <taxon>Pseudomonadati</taxon>
        <taxon>Pseudomonadota</taxon>
        <taxon>Gammaproteobacteria</taxon>
        <taxon>Pseudomonadales</taxon>
        <taxon>Pseudomonadaceae</taxon>
        <taxon>Pseudomonas</taxon>
    </lineage>
</organism>
<dbReference type="Proteomes" id="UP000045039">
    <property type="component" value="Unassembled WGS sequence"/>
</dbReference>
<comment type="caution">
    <text evidence="1">The sequence shown here is derived from an EMBL/GenBank/DDBJ whole genome shotgun (WGS) entry which is preliminary data.</text>
</comment>
<evidence type="ECO:0000313" key="2">
    <source>
        <dbReference type="Proteomes" id="UP000045039"/>
    </source>
</evidence>
<proteinExistence type="predicted"/>
<sequence>MLMTYENLKRLLNIWDKPDLSALTRLLVARRMARQYQFGWEADRTCADRKIKEARKGLPFTRAQLEQAKEFRRTSSSYHEKAQAALGAWLLQAERWIEGEIGVDRICDALGVNPVHRAAIQGAKPGQMLNHIAFVEGLEDSSNAFSGRREADLKDGPLFNCIIAEMLRFAEENPEALPDPFAPGGPLYGVPQTVIRNDGTIETRRAALTLHCRDGSMRVIERKPEVGRE</sequence>
<dbReference type="AlphaFoldDB" id="A0A5Q2XD18"/>
<gene>
    <name evidence="1" type="ORF">PAERUG_P19_London_7_VIM_2_05_10_04276</name>
</gene>
<dbReference type="EMBL" id="CVVU01000219">
    <property type="protein sequence ID" value="CRP38128.1"/>
    <property type="molecule type" value="Genomic_DNA"/>
</dbReference>
<evidence type="ECO:0000313" key="1">
    <source>
        <dbReference type="EMBL" id="CRP38128.1"/>
    </source>
</evidence>
<protein>
    <submittedName>
        <fullName evidence="1">Uncharacterized protein</fullName>
    </submittedName>
</protein>